<comment type="caution">
    <text evidence="3">The sequence shown here is derived from an EMBL/GenBank/DDBJ whole genome shotgun (WGS) entry which is preliminary data.</text>
</comment>
<feature type="transmembrane region" description="Helical" evidence="2">
    <location>
        <begin position="223"/>
        <end position="248"/>
    </location>
</feature>
<feature type="transmembrane region" description="Helical" evidence="2">
    <location>
        <begin position="99"/>
        <end position="120"/>
    </location>
</feature>
<evidence type="ECO:0000313" key="3">
    <source>
        <dbReference type="EMBL" id="KAK1764395.1"/>
    </source>
</evidence>
<dbReference type="Proteomes" id="UP001244011">
    <property type="component" value="Unassembled WGS sequence"/>
</dbReference>
<feature type="region of interest" description="Disordered" evidence="1">
    <location>
        <begin position="323"/>
        <end position="383"/>
    </location>
</feature>
<feature type="transmembrane region" description="Helical" evidence="2">
    <location>
        <begin position="187"/>
        <end position="211"/>
    </location>
</feature>
<accession>A0AAJ0BU87</accession>
<protein>
    <submittedName>
        <fullName evidence="3">Uncharacterized protein</fullName>
    </submittedName>
</protein>
<name>A0AAJ0BU87_9PEZI</name>
<dbReference type="EMBL" id="MU839020">
    <property type="protein sequence ID" value="KAK1764395.1"/>
    <property type="molecule type" value="Genomic_DNA"/>
</dbReference>
<keyword evidence="2" id="KW-0472">Membrane</keyword>
<evidence type="ECO:0000256" key="1">
    <source>
        <dbReference type="SAM" id="MobiDB-lite"/>
    </source>
</evidence>
<feature type="transmembrane region" description="Helical" evidence="2">
    <location>
        <begin position="6"/>
        <end position="32"/>
    </location>
</feature>
<keyword evidence="2" id="KW-0812">Transmembrane</keyword>
<feature type="transmembrane region" description="Helical" evidence="2">
    <location>
        <begin position="260"/>
        <end position="282"/>
    </location>
</feature>
<evidence type="ECO:0000313" key="4">
    <source>
        <dbReference type="Proteomes" id="UP001244011"/>
    </source>
</evidence>
<feature type="transmembrane region" description="Helical" evidence="2">
    <location>
        <begin position="44"/>
        <end position="69"/>
    </location>
</feature>
<organism evidence="3 4">
    <name type="scientific">Phialemonium atrogriseum</name>
    <dbReference type="NCBI Taxonomy" id="1093897"/>
    <lineage>
        <taxon>Eukaryota</taxon>
        <taxon>Fungi</taxon>
        <taxon>Dikarya</taxon>
        <taxon>Ascomycota</taxon>
        <taxon>Pezizomycotina</taxon>
        <taxon>Sordariomycetes</taxon>
        <taxon>Sordariomycetidae</taxon>
        <taxon>Cephalothecales</taxon>
        <taxon>Cephalothecaceae</taxon>
        <taxon>Phialemonium</taxon>
    </lineage>
</organism>
<keyword evidence="4" id="KW-1185">Reference proteome</keyword>
<gene>
    <name evidence="3" type="ORF">QBC33DRAFT_198035</name>
</gene>
<keyword evidence="2" id="KW-1133">Transmembrane helix</keyword>
<feature type="compositionally biased region" description="Low complexity" evidence="1">
    <location>
        <begin position="323"/>
        <end position="357"/>
    </location>
</feature>
<sequence length="383" mass="43026">MSGLALLIANTVLSGIFIVPLLVIWGLSLFLVRRRGDPARIGFAWLKLLFPLVIITLTLYVVSNAFSILESQTYNSKDFYQAFRVQLRTSVAAYLFERWSDIAFCITQVEIGIGFLYILAGTRDGLQRAVRYATFGFGFVIFILSIAYFARLNVIYNTYFAYVESPARQSSAGLDYYERKFLVMRHLGASMGILVWIASLLILAFASVVVHKVRGHPSLRESSVILLVTAILYFIRSLYILVATALWVLGTERQSKAIDIIDPLLSIWPFFVLLVLLFVLGVRRRKGLWTTQQNWMNGAAPGQQPYPPGGLYAPPPPQMGYQAQYPGQPMQYPAQYPPQYQQQPPMGGAYPQQYGPQEVSAPHVQDPRLAAQELPPGLPTEMK</sequence>
<feature type="transmembrane region" description="Helical" evidence="2">
    <location>
        <begin position="132"/>
        <end position="150"/>
    </location>
</feature>
<reference evidence="3" key="1">
    <citation type="submission" date="2023-06" db="EMBL/GenBank/DDBJ databases">
        <title>Genome-scale phylogeny and comparative genomics of the fungal order Sordariales.</title>
        <authorList>
            <consortium name="Lawrence Berkeley National Laboratory"/>
            <person name="Hensen N."/>
            <person name="Bonometti L."/>
            <person name="Westerberg I."/>
            <person name="Brannstrom I.O."/>
            <person name="Guillou S."/>
            <person name="Cros-Aarteil S."/>
            <person name="Calhoun S."/>
            <person name="Haridas S."/>
            <person name="Kuo A."/>
            <person name="Mondo S."/>
            <person name="Pangilinan J."/>
            <person name="Riley R."/>
            <person name="Labutti K."/>
            <person name="Andreopoulos B."/>
            <person name="Lipzen A."/>
            <person name="Chen C."/>
            <person name="Yanf M."/>
            <person name="Daum C."/>
            <person name="Ng V."/>
            <person name="Clum A."/>
            <person name="Steindorff A."/>
            <person name="Ohm R."/>
            <person name="Martin F."/>
            <person name="Silar P."/>
            <person name="Natvig D."/>
            <person name="Lalanne C."/>
            <person name="Gautier V."/>
            <person name="Ament-Velasquez S.L."/>
            <person name="Kruys A."/>
            <person name="Hutchinson M.I."/>
            <person name="Powell A.J."/>
            <person name="Barry K."/>
            <person name="Miller A.N."/>
            <person name="Grigoriev I.V."/>
            <person name="Debuchy R."/>
            <person name="Gladieux P."/>
            <person name="Thoren M.H."/>
            <person name="Johannesson H."/>
        </authorList>
    </citation>
    <scope>NUCLEOTIDE SEQUENCE</scope>
    <source>
        <strain evidence="3">8032-3</strain>
    </source>
</reference>
<dbReference type="AlphaFoldDB" id="A0AAJ0BU87"/>
<dbReference type="GeneID" id="85305741"/>
<evidence type="ECO:0000256" key="2">
    <source>
        <dbReference type="SAM" id="Phobius"/>
    </source>
</evidence>
<proteinExistence type="predicted"/>
<dbReference type="RefSeq" id="XP_060280608.1">
    <property type="nucleotide sequence ID" value="XM_060422554.1"/>
</dbReference>